<evidence type="ECO:0000256" key="2">
    <source>
        <dbReference type="HAMAP-Rule" id="MF_02087"/>
    </source>
</evidence>
<reference evidence="6 7" key="1">
    <citation type="submission" date="2016-10" db="EMBL/GenBank/DDBJ databases">
        <authorList>
            <person name="Varghese N."/>
            <person name="Submissions S."/>
        </authorList>
    </citation>
    <scope>NUCLEOTIDE SEQUENCE [LARGE SCALE GENOMIC DNA]</scope>
    <source>
        <strain evidence="6 7">DSM 1361</strain>
    </source>
</reference>
<dbReference type="PIRSF" id="PIRSF004848">
    <property type="entry name" value="YBL036c_PLPDEIII"/>
    <property type="match status" value="1"/>
</dbReference>
<evidence type="ECO:0000259" key="5">
    <source>
        <dbReference type="Pfam" id="PF01168"/>
    </source>
</evidence>
<dbReference type="RefSeq" id="WP_093140578.1">
    <property type="nucleotide sequence ID" value="NZ_FOXF01000005.1"/>
</dbReference>
<dbReference type="PANTHER" id="PTHR10146:SF14">
    <property type="entry name" value="PYRIDOXAL PHOSPHATE HOMEOSTASIS PROTEIN"/>
    <property type="match status" value="1"/>
</dbReference>
<dbReference type="SUPFAM" id="SSF51419">
    <property type="entry name" value="PLP-binding barrel"/>
    <property type="match status" value="1"/>
</dbReference>
<dbReference type="HAMAP" id="MF_02087">
    <property type="entry name" value="PLP_homeostasis"/>
    <property type="match status" value="1"/>
</dbReference>
<feature type="modified residue" description="N6-(pyridoxal phosphate)lysine" evidence="2 3">
    <location>
        <position position="36"/>
    </location>
</feature>
<sequence length="238" mass="26609">MSTIQENLINVQDLILKFANLTHRKAKDIQLLAVSKTKPVDQIIEAYNAGQRAFGESYAKEAELKINEIRSLGYSDIVWHFIGPIQSNKTKIIAENFDVVESLDRLKIAKRLSEQRPKELSPLKVLIQVNISCEPQKSGCDFEEIDEIAEYVRSTDNLKLIGLMGVAENTTETDEITAQFKKLQKKFNEMKALDQNIDVLSMGMTGDMEEAIACGSTEIRIGTAIFGAREYHNSPAGA</sequence>
<dbReference type="CDD" id="cd06824">
    <property type="entry name" value="PLPDE_III_Yggs_like"/>
    <property type="match status" value="1"/>
</dbReference>
<dbReference type="InterPro" id="IPR011078">
    <property type="entry name" value="PyrdxlP_homeostasis"/>
</dbReference>
<dbReference type="EMBL" id="FOXF01000005">
    <property type="protein sequence ID" value="SFP10536.1"/>
    <property type="molecule type" value="Genomic_DNA"/>
</dbReference>
<evidence type="ECO:0000256" key="3">
    <source>
        <dbReference type="PIRSR" id="PIRSR004848-1"/>
    </source>
</evidence>
<proteinExistence type="inferred from homology"/>
<dbReference type="InterPro" id="IPR029066">
    <property type="entry name" value="PLP-binding_barrel"/>
</dbReference>
<keyword evidence="1 2" id="KW-0663">Pyridoxal phosphate</keyword>
<dbReference type="Gene3D" id="3.20.20.10">
    <property type="entry name" value="Alanine racemase"/>
    <property type="match status" value="1"/>
</dbReference>
<protein>
    <recommendedName>
        <fullName evidence="2">Pyridoxal phosphate homeostasis protein</fullName>
        <shortName evidence="2">PLP homeostasis protein</shortName>
    </recommendedName>
</protein>
<evidence type="ECO:0000313" key="7">
    <source>
        <dbReference type="Proteomes" id="UP000243745"/>
    </source>
</evidence>
<comment type="cofactor">
    <cofactor evidence="3">
        <name>pyridoxal 5'-phosphate</name>
        <dbReference type="ChEBI" id="CHEBI:597326"/>
    </cofactor>
</comment>
<dbReference type="InterPro" id="IPR001608">
    <property type="entry name" value="Ala_racemase_N"/>
</dbReference>
<comment type="similarity">
    <text evidence="2 4">Belongs to the pyridoxal phosphate-binding protein YggS/PROSC family.</text>
</comment>
<accession>A0A662ZGM9</accession>
<dbReference type="PROSITE" id="PS01211">
    <property type="entry name" value="UPF0001"/>
    <property type="match status" value="1"/>
</dbReference>
<gene>
    <name evidence="6" type="ORF">SAMN02910344_00438</name>
</gene>
<dbReference type="PANTHER" id="PTHR10146">
    <property type="entry name" value="PROLINE SYNTHETASE CO-TRANSCRIBED BACTERIAL HOMOLOG PROTEIN"/>
    <property type="match status" value="1"/>
</dbReference>
<evidence type="ECO:0000313" key="6">
    <source>
        <dbReference type="EMBL" id="SFP10536.1"/>
    </source>
</evidence>
<keyword evidence="7" id="KW-1185">Reference proteome</keyword>
<dbReference type="OrthoDB" id="9804072at2"/>
<evidence type="ECO:0000256" key="1">
    <source>
        <dbReference type="ARBA" id="ARBA00022898"/>
    </source>
</evidence>
<name>A0A662ZGM9_9GAMM</name>
<dbReference type="AlphaFoldDB" id="A0A662ZGM9"/>
<dbReference type="FunFam" id="3.20.20.10:FF:000018">
    <property type="entry name" value="Pyridoxal phosphate homeostasis protein"/>
    <property type="match status" value="1"/>
</dbReference>
<comment type="function">
    <text evidence="2">Pyridoxal 5'-phosphate (PLP)-binding protein, which is involved in PLP homeostasis.</text>
</comment>
<dbReference type="NCBIfam" id="TIGR00044">
    <property type="entry name" value="YggS family pyridoxal phosphate-dependent enzyme"/>
    <property type="match status" value="1"/>
</dbReference>
<organism evidence="6 7">
    <name type="scientific">Ruminobacter amylophilus</name>
    <dbReference type="NCBI Taxonomy" id="867"/>
    <lineage>
        <taxon>Bacteria</taxon>
        <taxon>Pseudomonadati</taxon>
        <taxon>Pseudomonadota</taxon>
        <taxon>Gammaproteobacteria</taxon>
        <taxon>Aeromonadales</taxon>
        <taxon>Succinivibrionaceae</taxon>
        <taxon>Ruminobacter</taxon>
    </lineage>
</organism>
<feature type="domain" description="Alanine racemase N-terminal" evidence="5">
    <location>
        <begin position="24"/>
        <end position="229"/>
    </location>
</feature>
<dbReference type="GO" id="GO:0030170">
    <property type="term" value="F:pyridoxal phosphate binding"/>
    <property type="evidence" value="ECO:0007669"/>
    <property type="project" value="UniProtKB-UniRule"/>
</dbReference>
<dbReference type="Pfam" id="PF01168">
    <property type="entry name" value="Ala_racemase_N"/>
    <property type="match status" value="1"/>
</dbReference>
<dbReference type="Proteomes" id="UP000243745">
    <property type="component" value="Unassembled WGS sequence"/>
</dbReference>
<evidence type="ECO:0000256" key="4">
    <source>
        <dbReference type="RuleBase" id="RU004514"/>
    </source>
</evidence>